<feature type="transmembrane region" description="Helical" evidence="1">
    <location>
        <begin position="55"/>
        <end position="77"/>
    </location>
</feature>
<organism evidence="2 3">
    <name type="scientific">Lactobacillus colini</name>
    <dbReference type="NCBI Taxonomy" id="1819254"/>
    <lineage>
        <taxon>Bacteria</taxon>
        <taxon>Bacillati</taxon>
        <taxon>Bacillota</taxon>
        <taxon>Bacilli</taxon>
        <taxon>Lactobacillales</taxon>
        <taxon>Lactobacillaceae</taxon>
        <taxon>Lactobacillus</taxon>
    </lineage>
</organism>
<proteinExistence type="predicted"/>
<evidence type="ECO:0000313" key="3">
    <source>
        <dbReference type="Proteomes" id="UP001519292"/>
    </source>
</evidence>
<feature type="transmembrane region" description="Helical" evidence="1">
    <location>
        <begin position="89"/>
        <end position="111"/>
    </location>
</feature>
<dbReference type="Pfam" id="PF11877">
    <property type="entry name" value="DUF3397"/>
    <property type="match status" value="1"/>
</dbReference>
<keyword evidence="1" id="KW-0472">Membrane</keyword>
<evidence type="ECO:0000313" key="2">
    <source>
        <dbReference type="EMBL" id="MBP2057813.1"/>
    </source>
</evidence>
<dbReference type="EMBL" id="JAGGLU010000004">
    <property type="protein sequence ID" value="MBP2057813.1"/>
    <property type="molecule type" value="Genomic_DNA"/>
</dbReference>
<evidence type="ECO:0000256" key="1">
    <source>
        <dbReference type="SAM" id="Phobius"/>
    </source>
</evidence>
<sequence length="112" mass="12898">MQLLWIFLVPVIGILSAGALGRIFPKAQFKGYDVLPFFFIVACQLITNYKKEPTFLPYGLWVYFILVVIVAVFIAIRNKNISMGSTIRILWDYLVMCSVFWYIGLIVLLLLD</sequence>
<gene>
    <name evidence="2" type="ORF">J2Z60_000985</name>
</gene>
<accession>A0ABS4MDP9</accession>
<comment type="caution">
    <text evidence="2">The sequence shown here is derived from an EMBL/GenBank/DDBJ whole genome shotgun (WGS) entry which is preliminary data.</text>
</comment>
<dbReference type="RefSeq" id="WP_209686551.1">
    <property type="nucleotide sequence ID" value="NZ_JAGGLU010000004.1"/>
</dbReference>
<dbReference type="InterPro" id="IPR024515">
    <property type="entry name" value="DUF3397"/>
</dbReference>
<name>A0ABS4MDP9_9LACO</name>
<evidence type="ECO:0008006" key="4">
    <source>
        <dbReference type="Google" id="ProtNLM"/>
    </source>
</evidence>
<keyword evidence="3" id="KW-1185">Reference proteome</keyword>
<protein>
    <recommendedName>
        <fullName evidence="4">DUF3397 domain-containing protein</fullName>
    </recommendedName>
</protein>
<keyword evidence="1" id="KW-0812">Transmembrane</keyword>
<keyword evidence="1" id="KW-1133">Transmembrane helix</keyword>
<feature type="transmembrane region" description="Helical" evidence="1">
    <location>
        <begin position="6"/>
        <end position="24"/>
    </location>
</feature>
<reference evidence="2 3" key="1">
    <citation type="submission" date="2021-03" db="EMBL/GenBank/DDBJ databases">
        <title>Genomic Encyclopedia of Type Strains, Phase IV (KMG-IV): sequencing the most valuable type-strain genomes for metagenomic binning, comparative biology and taxonomic classification.</title>
        <authorList>
            <person name="Goeker M."/>
        </authorList>
    </citation>
    <scope>NUCLEOTIDE SEQUENCE [LARGE SCALE GENOMIC DNA]</scope>
    <source>
        <strain evidence="2 3">DSM 101872</strain>
    </source>
</reference>
<dbReference type="Proteomes" id="UP001519292">
    <property type="component" value="Unassembled WGS sequence"/>
</dbReference>